<dbReference type="AlphaFoldDB" id="A0A1I4E7X6"/>
<proteinExistence type="predicted"/>
<keyword evidence="1" id="KW-1133">Transmembrane helix</keyword>
<organism evidence="2 3">
    <name type="scientific">Falsiroseomonas stagni DSM 19981</name>
    <dbReference type="NCBI Taxonomy" id="1123062"/>
    <lineage>
        <taxon>Bacteria</taxon>
        <taxon>Pseudomonadati</taxon>
        <taxon>Pseudomonadota</taxon>
        <taxon>Alphaproteobacteria</taxon>
        <taxon>Acetobacterales</taxon>
        <taxon>Roseomonadaceae</taxon>
        <taxon>Falsiroseomonas</taxon>
    </lineage>
</organism>
<dbReference type="OrthoDB" id="7375424at2"/>
<dbReference type="Proteomes" id="UP000199473">
    <property type="component" value="Unassembled WGS sequence"/>
</dbReference>
<sequence>MDLSPLLHGLPSPAIYAAFMAAAAVMAALGCAALAPLARIPQTKEHIDIAMRTTGAVMAALTLILAFCAVQARSQASDAQRLVSTEVAAIATMARIADRGGPAGHALRQDLAAYARSIAEDEFPAMTTEGRHPQTQALLERLEAGFYQLAAMAPEVMANDMLQQFDDMDGAREKRLDGARIGLPLEFWMLILVLSGLLALTGALYPPRLHTVAMLAVQAAGVGALIAFVFLMDQPFRSSIGVSASPYQALSHSLAHRSAAIPGSTRYARP</sequence>
<keyword evidence="3" id="KW-1185">Reference proteome</keyword>
<dbReference type="STRING" id="1123062.SAMN02745775_11487"/>
<feature type="transmembrane region" description="Helical" evidence="1">
    <location>
        <begin position="187"/>
        <end position="205"/>
    </location>
</feature>
<evidence type="ECO:0008006" key="4">
    <source>
        <dbReference type="Google" id="ProtNLM"/>
    </source>
</evidence>
<dbReference type="EMBL" id="FOSQ01000014">
    <property type="protein sequence ID" value="SFL01259.1"/>
    <property type="molecule type" value="Genomic_DNA"/>
</dbReference>
<evidence type="ECO:0000313" key="3">
    <source>
        <dbReference type="Proteomes" id="UP000199473"/>
    </source>
</evidence>
<dbReference type="RefSeq" id="WP_092962657.1">
    <property type="nucleotide sequence ID" value="NZ_FOSQ01000014.1"/>
</dbReference>
<protein>
    <recommendedName>
        <fullName evidence="4">DUF4239 domain-containing protein</fullName>
    </recommendedName>
</protein>
<evidence type="ECO:0000313" key="2">
    <source>
        <dbReference type="EMBL" id="SFL01259.1"/>
    </source>
</evidence>
<accession>A0A1I4E7X6</accession>
<dbReference type="InterPro" id="IPR025333">
    <property type="entry name" value="DUF4239"/>
</dbReference>
<evidence type="ECO:0000256" key="1">
    <source>
        <dbReference type="SAM" id="Phobius"/>
    </source>
</evidence>
<keyword evidence="1" id="KW-0812">Transmembrane</keyword>
<reference evidence="2 3" key="1">
    <citation type="submission" date="2016-10" db="EMBL/GenBank/DDBJ databases">
        <authorList>
            <person name="de Groot N.N."/>
        </authorList>
    </citation>
    <scope>NUCLEOTIDE SEQUENCE [LARGE SCALE GENOMIC DNA]</scope>
    <source>
        <strain evidence="2 3">DSM 19981</strain>
    </source>
</reference>
<dbReference type="Pfam" id="PF14023">
    <property type="entry name" value="Bestrophin-like"/>
    <property type="match status" value="1"/>
</dbReference>
<name>A0A1I4E7X6_9PROT</name>
<keyword evidence="1" id="KW-0472">Membrane</keyword>
<gene>
    <name evidence="2" type="ORF">SAMN02745775_11487</name>
</gene>
<feature type="transmembrane region" description="Helical" evidence="1">
    <location>
        <begin position="15"/>
        <end position="37"/>
    </location>
</feature>
<feature type="transmembrane region" description="Helical" evidence="1">
    <location>
        <begin position="212"/>
        <end position="232"/>
    </location>
</feature>